<dbReference type="InterPro" id="IPR002059">
    <property type="entry name" value="CSP_DNA-bd"/>
</dbReference>
<dbReference type="AlphaFoldDB" id="A0A3D9UVT6"/>
<dbReference type="SMART" id="SM00357">
    <property type="entry name" value="CSP"/>
    <property type="match status" value="1"/>
</dbReference>
<evidence type="ECO:0000313" key="2">
    <source>
        <dbReference type="EMBL" id="REF30114.1"/>
    </source>
</evidence>
<dbReference type="Gene3D" id="2.40.50.140">
    <property type="entry name" value="Nucleic acid-binding proteins"/>
    <property type="match status" value="1"/>
</dbReference>
<evidence type="ECO:0000259" key="1">
    <source>
        <dbReference type="PROSITE" id="PS51857"/>
    </source>
</evidence>
<evidence type="ECO:0000313" key="3">
    <source>
        <dbReference type="Proteomes" id="UP000256253"/>
    </source>
</evidence>
<dbReference type="Proteomes" id="UP000256253">
    <property type="component" value="Unassembled WGS sequence"/>
</dbReference>
<dbReference type="GO" id="GO:0003677">
    <property type="term" value="F:DNA binding"/>
    <property type="evidence" value="ECO:0007669"/>
    <property type="project" value="UniProtKB-KW"/>
</dbReference>
<dbReference type="PROSITE" id="PS51857">
    <property type="entry name" value="CSD_2"/>
    <property type="match status" value="1"/>
</dbReference>
<feature type="domain" description="CSD" evidence="1">
    <location>
        <begin position="1"/>
        <end position="64"/>
    </location>
</feature>
<dbReference type="Pfam" id="PF00313">
    <property type="entry name" value="CSD"/>
    <property type="match status" value="1"/>
</dbReference>
<dbReference type="InterPro" id="IPR011129">
    <property type="entry name" value="CSD"/>
</dbReference>
<keyword evidence="2" id="KW-0238">DNA-binding</keyword>
<dbReference type="RefSeq" id="WP_115922147.1">
    <property type="nucleotide sequence ID" value="NZ_QTUA01000001.1"/>
</dbReference>
<sequence length="127" mass="13413">MPSGKVKFFDAEKGFGFVSGDDGKDVFLPSSALPAGTTVLKSGTRLEYSVAEGRRGAQALSVQLLDPAPSLAARHRKPADDMAIIVEDLIKLLDGVGNGLRHGRYPDKGHATKVASVLRAVADNLEL</sequence>
<proteinExistence type="predicted"/>
<dbReference type="OrthoDB" id="7477356at2"/>
<reference evidence="2 3" key="1">
    <citation type="submission" date="2018-08" db="EMBL/GenBank/DDBJ databases">
        <title>Sequencing the genomes of 1000 actinobacteria strains.</title>
        <authorList>
            <person name="Klenk H.-P."/>
        </authorList>
    </citation>
    <scope>NUCLEOTIDE SEQUENCE [LARGE SCALE GENOMIC DNA]</scope>
    <source>
        <strain evidence="2 3">DSM 22967</strain>
    </source>
</reference>
<accession>A0A3D9UVT6</accession>
<gene>
    <name evidence="2" type="ORF">DFJ65_1107</name>
</gene>
<organism evidence="2 3">
    <name type="scientific">Calidifontibacter indicus</name>
    <dbReference type="NCBI Taxonomy" id="419650"/>
    <lineage>
        <taxon>Bacteria</taxon>
        <taxon>Bacillati</taxon>
        <taxon>Actinomycetota</taxon>
        <taxon>Actinomycetes</taxon>
        <taxon>Micrococcales</taxon>
        <taxon>Dermacoccaceae</taxon>
        <taxon>Calidifontibacter</taxon>
    </lineage>
</organism>
<comment type="caution">
    <text evidence="2">The sequence shown here is derived from an EMBL/GenBank/DDBJ whole genome shotgun (WGS) entry which is preliminary data.</text>
</comment>
<dbReference type="EMBL" id="QTUA01000001">
    <property type="protein sequence ID" value="REF30114.1"/>
    <property type="molecule type" value="Genomic_DNA"/>
</dbReference>
<dbReference type="InterPro" id="IPR012340">
    <property type="entry name" value="NA-bd_OB-fold"/>
</dbReference>
<keyword evidence="3" id="KW-1185">Reference proteome</keyword>
<dbReference type="PRINTS" id="PR00050">
    <property type="entry name" value="COLDSHOCK"/>
</dbReference>
<name>A0A3D9UVT6_9MICO</name>
<protein>
    <submittedName>
        <fullName evidence="2">Putative cold-shock DNA-binding protein</fullName>
    </submittedName>
</protein>
<dbReference type="SUPFAM" id="SSF50249">
    <property type="entry name" value="Nucleic acid-binding proteins"/>
    <property type="match status" value="1"/>
</dbReference>